<accession>A0ABT1H713</accession>
<evidence type="ECO:0000313" key="1">
    <source>
        <dbReference type="EMBL" id="MCP2163033.1"/>
    </source>
</evidence>
<dbReference type="RefSeq" id="WP_253656604.1">
    <property type="nucleotide sequence ID" value="NZ_BAAAOE010000002.1"/>
</dbReference>
<keyword evidence="2" id="KW-1185">Reference proteome</keyword>
<sequence>MSTNHIHLDPDALTVEGPNLTAVAVVAAMRGISKNQAREQLLAEWDERLVSGIHSEAQMATDWLAKARDNTIAGDLATAALDVIAAQECHAAMQVYREQREHCAAMRRMNAEHPDLRDQNYR</sequence>
<name>A0ABT1H713_9NOCA</name>
<comment type="caution">
    <text evidence="1">The sequence shown here is derived from an EMBL/GenBank/DDBJ whole genome shotgun (WGS) entry which is preliminary data.</text>
</comment>
<dbReference type="Proteomes" id="UP001205740">
    <property type="component" value="Unassembled WGS sequence"/>
</dbReference>
<dbReference type="EMBL" id="JAMTCG010000011">
    <property type="protein sequence ID" value="MCP2163033.1"/>
    <property type="molecule type" value="Genomic_DNA"/>
</dbReference>
<reference evidence="1 2" key="1">
    <citation type="submission" date="2022-06" db="EMBL/GenBank/DDBJ databases">
        <title>Genomic Encyclopedia of Archaeal and Bacterial Type Strains, Phase II (KMG-II): from individual species to whole genera.</title>
        <authorList>
            <person name="Goeker M."/>
        </authorList>
    </citation>
    <scope>NUCLEOTIDE SEQUENCE [LARGE SCALE GENOMIC DNA]</scope>
    <source>
        <strain evidence="1 2">DSM 45037</strain>
    </source>
</reference>
<proteinExistence type="predicted"/>
<protein>
    <submittedName>
        <fullName evidence="1">Uncharacterized protein</fullName>
    </submittedName>
</protein>
<organism evidence="1 2">
    <name type="scientific">Williamsia serinedens</name>
    <dbReference type="NCBI Taxonomy" id="391736"/>
    <lineage>
        <taxon>Bacteria</taxon>
        <taxon>Bacillati</taxon>
        <taxon>Actinomycetota</taxon>
        <taxon>Actinomycetes</taxon>
        <taxon>Mycobacteriales</taxon>
        <taxon>Nocardiaceae</taxon>
        <taxon>Williamsia</taxon>
    </lineage>
</organism>
<gene>
    <name evidence="1" type="ORF">LX12_004246</name>
</gene>
<evidence type="ECO:0000313" key="2">
    <source>
        <dbReference type="Proteomes" id="UP001205740"/>
    </source>
</evidence>